<organism evidence="2 3">
    <name type="scientific">Modicisalibacter luteus</name>
    <dbReference type="NCBI Taxonomy" id="453962"/>
    <lineage>
        <taxon>Bacteria</taxon>
        <taxon>Pseudomonadati</taxon>
        <taxon>Pseudomonadota</taxon>
        <taxon>Gammaproteobacteria</taxon>
        <taxon>Oceanospirillales</taxon>
        <taxon>Halomonadaceae</taxon>
        <taxon>Modicisalibacter</taxon>
    </lineage>
</organism>
<dbReference type="Pfam" id="PF13936">
    <property type="entry name" value="HTH_38"/>
    <property type="match status" value="1"/>
</dbReference>
<proteinExistence type="predicted"/>
<comment type="caution">
    <text evidence="2">The sequence shown here is derived from an EMBL/GenBank/DDBJ whole genome shotgun (WGS) entry which is preliminary data.</text>
</comment>
<dbReference type="RefSeq" id="WP_229804358.1">
    <property type="nucleotide sequence ID" value="NZ_JBHRUH010000030.1"/>
</dbReference>
<reference evidence="3" key="1">
    <citation type="journal article" date="2019" name="Int. J. Syst. Evol. Microbiol.">
        <title>The Global Catalogue of Microorganisms (GCM) 10K type strain sequencing project: providing services to taxonomists for standard genome sequencing and annotation.</title>
        <authorList>
            <consortium name="The Broad Institute Genomics Platform"/>
            <consortium name="The Broad Institute Genome Sequencing Center for Infectious Disease"/>
            <person name="Wu L."/>
            <person name="Ma J."/>
        </authorList>
    </citation>
    <scope>NUCLEOTIDE SEQUENCE [LARGE SCALE GENOMIC DNA]</scope>
    <source>
        <strain evidence="3">KCTC 12847</strain>
    </source>
</reference>
<evidence type="ECO:0000259" key="1">
    <source>
        <dbReference type="Pfam" id="PF13936"/>
    </source>
</evidence>
<dbReference type="EMBL" id="JBHRUH010000030">
    <property type="protein sequence ID" value="MFC3292940.1"/>
    <property type="molecule type" value="Genomic_DNA"/>
</dbReference>
<gene>
    <name evidence="2" type="ORF">ACFOEI_12820</name>
</gene>
<keyword evidence="3" id="KW-1185">Reference proteome</keyword>
<name>A0ABV7M341_9GAMM</name>
<evidence type="ECO:0000313" key="3">
    <source>
        <dbReference type="Proteomes" id="UP001595640"/>
    </source>
</evidence>
<accession>A0ABV7M341</accession>
<dbReference type="Proteomes" id="UP001595640">
    <property type="component" value="Unassembled WGS sequence"/>
</dbReference>
<dbReference type="InterPro" id="IPR025246">
    <property type="entry name" value="IS30-like_HTH"/>
</dbReference>
<evidence type="ECO:0000313" key="2">
    <source>
        <dbReference type="EMBL" id="MFC3292940.1"/>
    </source>
</evidence>
<sequence length="51" mass="5241">MRATHSIRAIATHLGRASSTVSRELARHTFAPSRAGGLPVSLDASLASSAP</sequence>
<feature type="domain" description="Transposase IS30-like HTH" evidence="1">
    <location>
        <begin position="5"/>
        <end position="28"/>
    </location>
</feature>
<protein>
    <submittedName>
        <fullName evidence="2">Helix-turn-helix domain-containing protein</fullName>
    </submittedName>
</protein>